<feature type="transmembrane region" description="Helical" evidence="3">
    <location>
        <begin position="64"/>
        <end position="89"/>
    </location>
</feature>
<comment type="caution">
    <text evidence="4">The sequence shown here is derived from an EMBL/GenBank/DDBJ whole genome shotgun (WGS) entry which is preliminary data.</text>
</comment>
<accession>A0A7W7SJE6</accession>
<proteinExistence type="inferred from homology"/>
<dbReference type="PROSITE" id="PS00379">
    <property type="entry name" value="CDP_ALCOHOL_P_TRANSF"/>
    <property type="match status" value="1"/>
</dbReference>
<feature type="transmembrane region" description="Helical" evidence="3">
    <location>
        <begin position="267"/>
        <end position="287"/>
    </location>
</feature>
<dbReference type="Proteomes" id="UP000573327">
    <property type="component" value="Unassembled WGS sequence"/>
</dbReference>
<protein>
    <submittedName>
        <fullName evidence="4">Phosphatidylglycerophosphate synthase</fullName>
    </submittedName>
</protein>
<keyword evidence="3" id="KW-1133">Transmembrane helix</keyword>
<dbReference type="Gene3D" id="1.20.120.1760">
    <property type="match status" value="1"/>
</dbReference>
<reference evidence="4 5" key="1">
    <citation type="submission" date="2020-08" db="EMBL/GenBank/DDBJ databases">
        <title>Sequencing the genomes of 1000 actinobacteria strains.</title>
        <authorList>
            <person name="Klenk H.-P."/>
        </authorList>
    </citation>
    <scope>NUCLEOTIDE SEQUENCE [LARGE SCALE GENOMIC DNA]</scope>
    <source>
        <strain evidence="4 5">DSM 44786</strain>
    </source>
</reference>
<organism evidence="4 5">
    <name type="scientific">Kitasatospora gansuensis</name>
    <dbReference type="NCBI Taxonomy" id="258050"/>
    <lineage>
        <taxon>Bacteria</taxon>
        <taxon>Bacillati</taxon>
        <taxon>Actinomycetota</taxon>
        <taxon>Actinomycetes</taxon>
        <taxon>Kitasatosporales</taxon>
        <taxon>Streptomycetaceae</taxon>
        <taxon>Kitasatospora</taxon>
    </lineage>
</organism>
<dbReference type="GO" id="GO:0016020">
    <property type="term" value="C:membrane"/>
    <property type="evidence" value="ECO:0007669"/>
    <property type="project" value="InterPro"/>
</dbReference>
<evidence type="ECO:0000313" key="5">
    <source>
        <dbReference type="Proteomes" id="UP000573327"/>
    </source>
</evidence>
<keyword evidence="3" id="KW-0812">Transmembrane</keyword>
<dbReference type="Pfam" id="PF01066">
    <property type="entry name" value="CDP-OH_P_transf"/>
    <property type="match status" value="1"/>
</dbReference>
<comment type="similarity">
    <text evidence="2">Belongs to the CDP-alcohol phosphatidyltransferase class-I family.</text>
</comment>
<name>A0A7W7SJE6_9ACTN</name>
<dbReference type="GO" id="GO:0008654">
    <property type="term" value="P:phospholipid biosynthetic process"/>
    <property type="evidence" value="ECO:0007669"/>
    <property type="project" value="InterPro"/>
</dbReference>
<dbReference type="AlphaFoldDB" id="A0A7W7SJE6"/>
<dbReference type="EMBL" id="JACHJR010000001">
    <property type="protein sequence ID" value="MBB4951579.1"/>
    <property type="molecule type" value="Genomic_DNA"/>
</dbReference>
<evidence type="ECO:0000313" key="4">
    <source>
        <dbReference type="EMBL" id="MBB4951579.1"/>
    </source>
</evidence>
<feature type="transmembrane region" description="Helical" evidence="3">
    <location>
        <begin position="242"/>
        <end position="261"/>
    </location>
</feature>
<evidence type="ECO:0000256" key="1">
    <source>
        <dbReference type="ARBA" id="ARBA00022679"/>
    </source>
</evidence>
<evidence type="ECO:0000256" key="3">
    <source>
        <dbReference type="SAM" id="Phobius"/>
    </source>
</evidence>
<sequence>MPTIDLQTRSDEPPGSGREISTAELRALVCKRHDAWWTVLLVDPLALRLVRWTDRHTEVTPDQVTAAALALGLGAAGCFVQGAPGWVLAGSLLYHLSFVLDCVDGKLARLQERDTLFGGWVDFALDRARVAYCAVALMTGQWLHQGDPWYLVLAVGVIFLDMFRSLNVLKIDQIRPAMREQITNHPGSRLAGPPVVLAQLTHQDVARAADCGGTVDLHRGFRHRFPWYTGFRDRMIKRRIRLHLVSGIEFQMAVFIVGPLLGQIVGVTLAAGAALVAFEAAVIYKLVLSFRDFDQAMTRLSATARALPAPPAYGRPPHDTTSIV</sequence>
<dbReference type="RefSeq" id="WP_184923633.1">
    <property type="nucleotide sequence ID" value="NZ_JACHJR010000001.1"/>
</dbReference>
<keyword evidence="3" id="KW-0472">Membrane</keyword>
<gene>
    <name evidence="4" type="ORF">F4556_007114</name>
</gene>
<dbReference type="InterPro" id="IPR043130">
    <property type="entry name" value="CDP-OH_PTrfase_TM_dom"/>
</dbReference>
<keyword evidence="1 2" id="KW-0808">Transferase</keyword>
<dbReference type="GO" id="GO:0016780">
    <property type="term" value="F:phosphotransferase activity, for other substituted phosphate groups"/>
    <property type="evidence" value="ECO:0007669"/>
    <property type="project" value="InterPro"/>
</dbReference>
<keyword evidence="5" id="KW-1185">Reference proteome</keyword>
<feature type="transmembrane region" description="Helical" evidence="3">
    <location>
        <begin position="149"/>
        <end position="169"/>
    </location>
</feature>
<dbReference type="InterPro" id="IPR000462">
    <property type="entry name" value="CDP-OH_P_trans"/>
</dbReference>
<evidence type="ECO:0000256" key="2">
    <source>
        <dbReference type="RuleBase" id="RU003750"/>
    </source>
</evidence>
<dbReference type="InterPro" id="IPR048254">
    <property type="entry name" value="CDP_ALCOHOL_P_TRANSF_CS"/>
</dbReference>